<accession>A0A1M6HYE2</accession>
<reference evidence="8" key="1">
    <citation type="submission" date="2016-11" db="EMBL/GenBank/DDBJ databases">
        <authorList>
            <person name="Varghese N."/>
            <person name="Submissions S."/>
        </authorList>
    </citation>
    <scope>NUCLEOTIDE SEQUENCE [LARGE SCALE GENOMIC DNA]</scope>
    <source>
        <strain evidence="8">DSM 26349</strain>
    </source>
</reference>
<keyword evidence="4 6" id="KW-1133">Transmembrane helix</keyword>
<evidence type="ECO:0000256" key="3">
    <source>
        <dbReference type="ARBA" id="ARBA00022692"/>
    </source>
</evidence>
<feature type="transmembrane region" description="Helical" evidence="6">
    <location>
        <begin position="202"/>
        <end position="222"/>
    </location>
</feature>
<evidence type="ECO:0000256" key="6">
    <source>
        <dbReference type="SAM" id="Phobius"/>
    </source>
</evidence>
<dbReference type="InterPro" id="IPR018385">
    <property type="entry name" value="C4_dicarb_anaerob_car-like"/>
</dbReference>
<evidence type="ECO:0000256" key="4">
    <source>
        <dbReference type="ARBA" id="ARBA00022989"/>
    </source>
</evidence>
<dbReference type="RefSeq" id="WP_073218242.1">
    <property type="nucleotide sequence ID" value="NZ_FNNS01000013.1"/>
</dbReference>
<keyword evidence="3 6" id="KW-0812">Transmembrane</keyword>
<feature type="transmembrane region" description="Helical" evidence="6">
    <location>
        <begin position="156"/>
        <end position="182"/>
    </location>
</feature>
<comment type="subcellular location">
    <subcellularLocation>
        <location evidence="1">Cell membrane</location>
        <topology evidence="1">Multi-pass membrane protein</topology>
    </subcellularLocation>
</comment>
<feature type="transmembrane region" description="Helical" evidence="6">
    <location>
        <begin position="85"/>
        <end position="102"/>
    </location>
</feature>
<dbReference type="OrthoDB" id="255482at2"/>
<organism evidence="7 8">
    <name type="scientific">Aequorivita viscosa</name>
    <dbReference type="NCBI Taxonomy" id="797419"/>
    <lineage>
        <taxon>Bacteria</taxon>
        <taxon>Pseudomonadati</taxon>
        <taxon>Bacteroidota</taxon>
        <taxon>Flavobacteriia</taxon>
        <taxon>Flavobacteriales</taxon>
        <taxon>Flavobacteriaceae</taxon>
        <taxon>Aequorivita</taxon>
    </lineage>
</organism>
<keyword evidence="8" id="KW-1185">Reference proteome</keyword>
<feature type="transmembrane region" description="Helical" evidence="6">
    <location>
        <begin position="287"/>
        <end position="304"/>
    </location>
</feature>
<sequence>MDKTKGEKPSNLNKLLSRTPHAITMLFGIIVFVSVLTYILPAGTYDRVPLNGRDVVVPDSYSTIASTPISFLDLFKAIPLGFKAASDIIFVVFAGAIMFAFMEKSKAVENSVGTLLKHMGLQRKHLLIVIFTFVYGFLGIAVGYENNIAMVPIAAVLSLALGGDLILAAGISVGAMTIGFGLSPINPYTVGMGHKIAELPMFSGYGLRSVLCLIALSAMAFYNIRYFKKITAFPEKSLGKGLDEEGISLSKPIQEYSVSPNNWMVISIFLIGLTVILYGVFNFNWYLTELSAIFLIIALICGLVSKMGATTMSKTVLKAVSMAAPGAFMVGFATTIKVLMEMGNIGDTISYNLALMLKDMSLYGSAISMSISQSVINFFIPSGSGQALATLPVMIPLGETLGLTRQTSILAFQIGDGISNLINPTLGGLVAMLAMCRVPLDRWIRFIFPMVMLLLALAFTALIVAVATGY</sequence>
<feature type="transmembrane region" description="Helical" evidence="6">
    <location>
        <begin position="421"/>
        <end position="440"/>
    </location>
</feature>
<feature type="transmembrane region" description="Helical" evidence="6">
    <location>
        <begin position="316"/>
        <end position="340"/>
    </location>
</feature>
<dbReference type="PANTHER" id="PTHR43652:SF2">
    <property type="entry name" value="BASIC AMINO ACID ANTIPORTER YFCC-RELATED"/>
    <property type="match status" value="1"/>
</dbReference>
<gene>
    <name evidence="7" type="ORF">SAMN04487908_112101</name>
</gene>
<dbReference type="AlphaFoldDB" id="A0A1M6HYE2"/>
<dbReference type="GO" id="GO:0005886">
    <property type="term" value="C:plasma membrane"/>
    <property type="evidence" value="ECO:0007669"/>
    <property type="project" value="UniProtKB-SubCell"/>
</dbReference>
<dbReference type="STRING" id="797419.SAMN05216556_1133"/>
<keyword evidence="5 6" id="KW-0472">Membrane</keyword>
<dbReference type="EMBL" id="FQYV01000012">
    <property type="protein sequence ID" value="SHJ27153.1"/>
    <property type="molecule type" value="Genomic_DNA"/>
</dbReference>
<feature type="transmembrane region" description="Helical" evidence="6">
    <location>
        <begin position="263"/>
        <end position="281"/>
    </location>
</feature>
<feature type="transmembrane region" description="Helical" evidence="6">
    <location>
        <begin position="21"/>
        <end position="40"/>
    </location>
</feature>
<evidence type="ECO:0000256" key="2">
    <source>
        <dbReference type="ARBA" id="ARBA00022475"/>
    </source>
</evidence>
<evidence type="ECO:0000313" key="8">
    <source>
        <dbReference type="Proteomes" id="UP000184172"/>
    </source>
</evidence>
<evidence type="ECO:0000313" key="7">
    <source>
        <dbReference type="EMBL" id="SHJ27153.1"/>
    </source>
</evidence>
<dbReference type="InterPro" id="IPR051679">
    <property type="entry name" value="DASS-Related_Transporters"/>
</dbReference>
<dbReference type="Pfam" id="PF03606">
    <property type="entry name" value="DcuC"/>
    <property type="match status" value="1"/>
</dbReference>
<feature type="transmembrane region" description="Helical" evidence="6">
    <location>
        <begin position="446"/>
        <end position="467"/>
    </location>
</feature>
<evidence type="ECO:0000256" key="5">
    <source>
        <dbReference type="ARBA" id="ARBA00023136"/>
    </source>
</evidence>
<proteinExistence type="predicted"/>
<dbReference type="Proteomes" id="UP000184172">
    <property type="component" value="Unassembled WGS sequence"/>
</dbReference>
<dbReference type="PANTHER" id="PTHR43652">
    <property type="entry name" value="BASIC AMINO ACID ANTIPORTER YFCC-RELATED"/>
    <property type="match status" value="1"/>
</dbReference>
<protein>
    <submittedName>
        <fullName evidence="7">Uncharacterized membrane protein YfcC, ion transporter superfamily</fullName>
    </submittedName>
</protein>
<evidence type="ECO:0000256" key="1">
    <source>
        <dbReference type="ARBA" id="ARBA00004651"/>
    </source>
</evidence>
<keyword evidence="2" id="KW-1003">Cell membrane</keyword>
<feature type="transmembrane region" description="Helical" evidence="6">
    <location>
        <begin position="125"/>
        <end position="144"/>
    </location>
</feature>
<name>A0A1M6HYE2_9FLAO</name>